<dbReference type="GO" id="GO:0006508">
    <property type="term" value="P:proteolysis"/>
    <property type="evidence" value="ECO:0007669"/>
    <property type="project" value="InterPro"/>
</dbReference>
<keyword evidence="2" id="KW-1185">Reference proteome</keyword>
<dbReference type="Proteomes" id="UP000009881">
    <property type="component" value="Unassembled WGS sequence"/>
</dbReference>
<dbReference type="PANTHER" id="PTHR43019:SF23">
    <property type="entry name" value="PROTEASE DO-LIKE 5, CHLOROPLASTIC"/>
    <property type="match status" value="1"/>
</dbReference>
<dbReference type="Pfam" id="PF13365">
    <property type="entry name" value="Trypsin_2"/>
    <property type="match status" value="1"/>
</dbReference>
<evidence type="ECO:0000313" key="1">
    <source>
        <dbReference type="EMBL" id="EKV32423.1"/>
    </source>
</evidence>
<dbReference type="EMBL" id="ANHY01000003">
    <property type="protein sequence ID" value="EKV32423.1"/>
    <property type="molecule type" value="Genomic_DNA"/>
</dbReference>
<reference evidence="1 2" key="1">
    <citation type="journal article" date="2013" name="Genome Announc.">
        <title>Draft Genome Sequence of an Alphaproteobacterium, Caenispirillum salinarum AK4(T), Isolated from a Solar Saltern.</title>
        <authorList>
            <person name="Khatri I."/>
            <person name="Singh A."/>
            <person name="Korpole S."/>
            <person name="Pinnaka A.K."/>
            <person name="Subramanian S."/>
        </authorList>
    </citation>
    <scope>NUCLEOTIDE SEQUENCE [LARGE SCALE GENOMIC DNA]</scope>
    <source>
        <strain evidence="1 2">AK4</strain>
    </source>
</reference>
<dbReference type="PATRIC" id="fig|1238182.3.peg.462"/>
<dbReference type="SUPFAM" id="SSF50494">
    <property type="entry name" value="Trypsin-like serine proteases"/>
    <property type="match status" value="1"/>
</dbReference>
<dbReference type="eggNOG" id="COG0265">
    <property type="taxonomic scope" value="Bacteria"/>
</dbReference>
<name>K9HQ50_9PROT</name>
<dbReference type="InterPro" id="IPR001940">
    <property type="entry name" value="Peptidase_S1C"/>
</dbReference>
<dbReference type="Gene3D" id="2.40.10.120">
    <property type="match status" value="1"/>
</dbReference>
<dbReference type="PRINTS" id="PR00834">
    <property type="entry name" value="PROTEASES2C"/>
</dbReference>
<accession>K9HQ50</accession>
<comment type="caution">
    <text evidence="1">The sequence shown here is derived from an EMBL/GenBank/DDBJ whole genome shotgun (WGS) entry which is preliminary data.</text>
</comment>
<protein>
    <recommendedName>
        <fullName evidence="3">Serine protease</fullName>
    </recommendedName>
</protein>
<dbReference type="InterPro" id="IPR009003">
    <property type="entry name" value="Peptidase_S1_PA"/>
</dbReference>
<gene>
    <name evidence="1" type="ORF">C882_2502</name>
</gene>
<dbReference type="GO" id="GO:0004252">
    <property type="term" value="F:serine-type endopeptidase activity"/>
    <property type="evidence" value="ECO:0007669"/>
    <property type="project" value="InterPro"/>
</dbReference>
<dbReference type="PANTHER" id="PTHR43019">
    <property type="entry name" value="SERINE ENDOPROTEASE DEGS"/>
    <property type="match status" value="1"/>
</dbReference>
<proteinExistence type="predicted"/>
<dbReference type="AlphaFoldDB" id="K9HQ50"/>
<organism evidence="1 2">
    <name type="scientific">Caenispirillum salinarum AK4</name>
    <dbReference type="NCBI Taxonomy" id="1238182"/>
    <lineage>
        <taxon>Bacteria</taxon>
        <taxon>Pseudomonadati</taxon>
        <taxon>Pseudomonadota</taxon>
        <taxon>Alphaproteobacteria</taxon>
        <taxon>Rhodospirillales</taxon>
        <taxon>Novispirillaceae</taxon>
        <taxon>Caenispirillum</taxon>
    </lineage>
</organism>
<evidence type="ECO:0000313" key="2">
    <source>
        <dbReference type="Proteomes" id="UP000009881"/>
    </source>
</evidence>
<sequence>MLCAGLAACGGAGMPIPDVEMRPPPDIPLGRSLATIEYGGVTYAIPPGTTIGGYGGSWFSCAQRGDPISWLYSRTEAFSRDFEDAFFRRMRLAGYNTVGDPNNLFKAIERGQPRTDYLVAGRIEDIRLDLCVQRNLLTGDEKYLKTGRGYILVEWQVFSQSLKKVVYTTRTEGVARLDDPSMMAAQLLVNNAFASSVSNLAAEAAFLDIVSRDATLYAIADRETRPAPLLVPEVPLFDAPLADHAPEVRRAVATIDNGLSHGSGVYITPSLLLTNYHVVEGRDTVLVRDLGGDWQRGEVLRRDRRRDVALVQTTSGGHPFLPIRMDPLRLTEDVFAIGTPRLRGLAGTVTRGAVSGFPRNDDGLPDIQADVAVNPGNSGGALVDGRGNLVGLTYAGFATADGGRTGLNLFIPIASALETLNLSVEVPPPAVSDPWESYPEPQRGG</sequence>
<dbReference type="STRING" id="1238182.C882_2502"/>
<evidence type="ECO:0008006" key="3">
    <source>
        <dbReference type="Google" id="ProtNLM"/>
    </source>
</evidence>